<dbReference type="AlphaFoldDB" id="A0A5D0RHJ4"/>
<protein>
    <recommendedName>
        <fullName evidence="3">DUF2946 domain-containing protein</fullName>
    </recommendedName>
</protein>
<gene>
    <name evidence="1" type="ORF">FVF75_11660</name>
</gene>
<proteinExistence type="predicted"/>
<reference evidence="1 2" key="1">
    <citation type="submission" date="2019-08" db="EMBL/GenBank/DDBJ databases">
        <title>Identification of a novel species of the genus Boseongicola.</title>
        <authorList>
            <person name="Zhang X.-Q."/>
        </authorList>
    </citation>
    <scope>NUCLEOTIDE SEQUENCE [LARGE SCALE GENOMIC DNA]</scope>
    <source>
        <strain evidence="1 2">HY14</strain>
    </source>
</reference>
<evidence type="ECO:0000313" key="2">
    <source>
        <dbReference type="Proteomes" id="UP000322080"/>
    </source>
</evidence>
<accession>A0A5D0RHJ4</accession>
<comment type="caution">
    <text evidence="1">The sequence shown here is derived from an EMBL/GenBank/DDBJ whole genome shotgun (WGS) entry which is preliminary data.</text>
</comment>
<dbReference type="Proteomes" id="UP000322080">
    <property type="component" value="Unassembled WGS sequence"/>
</dbReference>
<evidence type="ECO:0000313" key="1">
    <source>
        <dbReference type="EMBL" id="TYB81087.1"/>
    </source>
</evidence>
<keyword evidence="2" id="KW-1185">Reference proteome</keyword>
<name>A0A5D0RHJ4_9RHOB</name>
<dbReference type="EMBL" id="VSIY01000009">
    <property type="protein sequence ID" value="TYB81087.1"/>
    <property type="molecule type" value="Genomic_DNA"/>
</dbReference>
<evidence type="ECO:0008006" key="3">
    <source>
        <dbReference type="Google" id="ProtNLM"/>
    </source>
</evidence>
<organism evidence="1 2">
    <name type="scientific">Maritimibacter fusiformis</name>
    <dbReference type="NCBI Taxonomy" id="2603819"/>
    <lineage>
        <taxon>Bacteria</taxon>
        <taxon>Pseudomonadati</taxon>
        <taxon>Pseudomonadota</taxon>
        <taxon>Alphaproteobacteria</taxon>
        <taxon>Rhodobacterales</taxon>
        <taxon>Roseobacteraceae</taxon>
        <taxon>Maritimibacter</taxon>
    </lineage>
</organism>
<sequence>MVLSLATSAWAGSVLRMSHALASIGMIELVICGTDGAETIALDRDGNRIDPSDAEDCGHCSDCLLTPMDSLPEMAGHDIPSNLLPVRNSVSVAQGAAQTVARARARGPPAETES</sequence>